<organism evidence="1">
    <name type="scientific">Hyperionvirus sp</name>
    <dbReference type="NCBI Taxonomy" id="2487770"/>
    <lineage>
        <taxon>Viruses</taxon>
        <taxon>Varidnaviria</taxon>
        <taxon>Bamfordvirae</taxon>
        <taxon>Nucleocytoviricota</taxon>
        <taxon>Megaviricetes</taxon>
        <taxon>Imitervirales</taxon>
        <taxon>Mimiviridae</taxon>
        <taxon>Klosneuvirinae</taxon>
    </lineage>
</organism>
<dbReference type="EMBL" id="MK072383">
    <property type="protein sequence ID" value="AYV82424.1"/>
    <property type="molecule type" value="Genomic_DNA"/>
</dbReference>
<accession>A0A3G5A7E2</accession>
<name>A0A3G5A7E2_9VIRU</name>
<protein>
    <submittedName>
        <fullName evidence="1">Uncharacterized protein</fullName>
    </submittedName>
</protein>
<proteinExistence type="predicted"/>
<reference evidence="1" key="1">
    <citation type="submission" date="2018-10" db="EMBL/GenBank/DDBJ databases">
        <title>Hidden diversity of soil giant viruses.</title>
        <authorList>
            <person name="Schulz F."/>
            <person name="Alteio L."/>
            <person name="Goudeau D."/>
            <person name="Ryan E.M."/>
            <person name="Malmstrom R.R."/>
            <person name="Blanchard J."/>
            <person name="Woyke T."/>
        </authorList>
    </citation>
    <scope>NUCLEOTIDE SEQUENCE</scope>
    <source>
        <strain evidence="1">HYV1</strain>
    </source>
</reference>
<gene>
    <name evidence="1" type="ORF">Hyperionvirus1_3</name>
</gene>
<evidence type="ECO:0000313" key="1">
    <source>
        <dbReference type="EMBL" id="AYV82424.1"/>
    </source>
</evidence>
<sequence>MAMNKKIQFFIRIEKLNIREIERVFPFCCITCVEPEMSLVAFGTVEWVTNKSGVRCVSIVPVKDAFGNVTVMDRDGWIFKVPYRLAVPPLAQAAESLLPMPPPPPMIPSSLRDPPVHKVYSEKIVSRYIEFKGARVQIIDGELKNQEGIFLGVEGDLCVIDVNSVTYKIKPTQFRYLSGDTAEQASKKIIG</sequence>